<organism evidence="3">
    <name type="scientific">Camponotus floridanus</name>
    <name type="common">Florida carpenter ant</name>
    <dbReference type="NCBI Taxonomy" id="104421"/>
    <lineage>
        <taxon>Eukaryota</taxon>
        <taxon>Metazoa</taxon>
        <taxon>Ecdysozoa</taxon>
        <taxon>Arthropoda</taxon>
        <taxon>Hexapoda</taxon>
        <taxon>Insecta</taxon>
        <taxon>Pterygota</taxon>
        <taxon>Neoptera</taxon>
        <taxon>Endopterygota</taxon>
        <taxon>Hymenoptera</taxon>
        <taxon>Apocrita</taxon>
        <taxon>Aculeata</taxon>
        <taxon>Formicoidea</taxon>
        <taxon>Formicidae</taxon>
        <taxon>Formicinae</taxon>
        <taxon>Camponotus</taxon>
    </lineage>
</organism>
<evidence type="ECO:0000259" key="1">
    <source>
        <dbReference type="Pfam" id="PF13358"/>
    </source>
</evidence>
<keyword evidence="3" id="KW-1185">Reference proteome</keyword>
<feature type="non-terminal residue" evidence="2">
    <location>
        <position position="1"/>
    </location>
</feature>
<dbReference type="InParanoid" id="E2B184"/>
<accession>E2B184</accession>
<reference evidence="2 3" key="1">
    <citation type="journal article" date="2010" name="Science">
        <title>Genomic comparison of the ants Camponotus floridanus and Harpegnathos saltator.</title>
        <authorList>
            <person name="Bonasio R."/>
            <person name="Zhang G."/>
            <person name="Ye C."/>
            <person name="Mutti N.S."/>
            <person name="Fang X."/>
            <person name="Qin N."/>
            <person name="Donahue G."/>
            <person name="Yang P."/>
            <person name="Li Q."/>
            <person name="Li C."/>
            <person name="Zhang P."/>
            <person name="Huang Z."/>
            <person name="Berger S.L."/>
            <person name="Reinberg D."/>
            <person name="Wang J."/>
            <person name="Liebig J."/>
        </authorList>
    </citation>
    <scope>NUCLEOTIDE SEQUENCE [LARGE SCALE GENOMIC DNA]</scope>
    <source>
        <strain evidence="3">C129</strain>
    </source>
</reference>
<dbReference type="EMBL" id="GL444816">
    <property type="protein sequence ID" value="EFN60555.1"/>
    <property type="molecule type" value="Genomic_DNA"/>
</dbReference>
<evidence type="ECO:0000313" key="3">
    <source>
        <dbReference type="Proteomes" id="UP000000311"/>
    </source>
</evidence>
<gene>
    <name evidence="2" type="ORF">EAG_00020</name>
</gene>
<protein>
    <submittedName>
        <fullName evidence="2">Transposable element Tcb2 transposase</fullName>
    </submittedName>
</protein>
<dbReference type="InterPro" id="IPR038717">
    <property type="entry name" value="Tc1-like_DDE_dom"/>
</dbReference>
<dbReference type="OMA" id="NDPEHTC"/>
<dbReference type="Proteomes" id="UP000000311">
    <property type="component" value="Unassembled WGS sequence"/>
</dbReference>
<dbReference type="GO" id="GO:0003676">
    <property type="term" value="F:nucleic acid binding"/>
    <property type="evidence" value="ECO:0007669"/>
    <property type="project" value="InterPro"/>
</dbReference>
<dbReference type="Gene3D" id="3.30.420.10">
    <property type="entry name" value="Ribonuclease H-like superfamily/Ribonuclease H"/>
    <property type="match status" value="1"/>
</dbReference>
<feature type="non-terminal residue" evidence="2">
    <location>
        <position position="49"/>
    </location>
</feature>
<sequence>FQQDNDPKHTSKLLKQWFSASNVRVLSWPSQSPDLNPIEHLWDMLDRQV</sequence>
<evidence type="ECO:0000313" key="2">
    <source>
        <dbReference type="EMBL" id="EFN60555.1"/>
    </source>
</evidence>
<dbReference type="STRING" id="104421.E2B184"/>
<dbReference type="Pfam" id="PF13358">
    <property type="entry name" value="DDE_3"/>
    <property type="match status" value="1"/>
</dbReference>
<feature type="domain" description="Tc1-like transposase DDE" evidence="1">
    <location>
        <begin position="4"/>
        <end position="48"/>
    </location>
</feature>
<dbReference type="InterPro" id="IPR036397">
    <property type="entry name" value="RNaseH_sf"/>
</dbReference>
<dbReference type="AlphaFoldDB" id="E2B184"/>
<proteinExistence type="predicted"/>
<name>E2B184_CAMFO</name>